<dbReference type="GO" id="GO:0043165">
    <property type="term" value="P:Gram-negative-bacterium-type cell outer membrane assembly"/>
    <property type="evidence" value="ECO:0007669"/>
    <property type="project" value="UniProtKB-UniRule"/>
</dbReference>
<protein>
    <recommendedName>
        <fullName evidence="1">LPS-assembly protein LptD</fullName>
    </recommendedName>
</protein>
<dbReference type="Pfam" id="PF04453">
    <property type="entry name" value="LptD"/>
    <property type="match status" value="1"/>
</dbReference>
<dbReference type="InterPro" id="IPR050218">
    <property type="entry name" value="LptD"/>
</dbReference>
<feature type="domain" description="LptD C-terminal" evidence="2">
    <location>
        <begin position="322"/>
        <end position="734"/>
    </location>
</feature>
<comment type="subunit">
    <text evidence="1">Component of the lipopolysaccharide transport and assembly complex.</text>
</comment>
<dbReference type="InterPro" id="IPR020889">
    <property type="entry name" value="LipoPS_assembly_LptD"/>
</dbReference>
<dbReference type="GO" id="GO:0009279">
    <property type="term" value="C:cell outer membrane"/>
    <property type="evidence" value="ECO:0007669"/>
    <property type="project" value="UniProtKB-SubCell"/>
</dbReference>
<dbReference type="EMBL" id="CP023315">
    <property type="protein sequence ID" value="ATC31712.1"/>
    <property type="molecule type" value="Genomic_DNA"/>
</dbReference>
<comment type="function">
    <text evidence="1">Involved in the assembly of lipopolysaccharide (LPS) at the surface of the outer membrane.</text>
</comment>
<dbReference type="GO" id="GO:1990351">
    <property type="term" value="C:transporter complex"/>
    <property type="evidence" value="ECO:0007669"/>
    <property type="project" value="TreeGrafter"/>
</dbReference>
<evidence type="ECO:0000313" key="4">
    <source>
        <dbReference type="Proteomes" id="UP000217311"/>
    </source>
</evidence>
<keyword evidence="1" id="KW-0732">Signal</keyword>
<dbReference type="PANTHER" id="PTHR30189:SF1">
    <property type="entry name" value="LPS-ASSEMBLY PROTEIN LPTD"/>
    <property type="match status" value="1"/>
</dbReference>
<reference evidence="4" key="1">
    <citation type="submission" date="2017-09" db="EMBL/GenBank/DDBJ databases">
        <title>Genome evolution observed in wild isolates of Caulobacter crescentus.</title>
        <authorList>
            <person name="Ely B."/>
            <person name="Wilson K."/>
            <person name="Scott D."/>
        </authorList>
    </citation>
    <scope>NUCLEOTIDE SEQUENCE [LARGE SCALE GENOMIC DNA]</scope>
    <source>
        <strain evidence="4">CB13b1a</strain>
    </source>
</reference>
<comment type="subcellular location">
    <subcellularLocation>
        <location evidence="1">Cell outer membrane</location>
    </subcellularLocation>
</comment>
<keyword evidence="1" id="KW-0472">Membrane</keyword>
<dbReference type="GO" id="GO:0015920">
    <property type="term" value="P:lipopolysaccharide transport"/>
    <property type="evidence" value="ECO:0007669"/>
    <property type="project" value="InterPro"/>
</dbReference>
<gene>
    <name evidence="1" type="primary">lptD</name>
    <name evidence="3" type="ORF">CA606_04695</name>
</gene>
<proteinExistence type="inferred from homology"/>
<dbReference type="RefSeq" id="WP_096051161.1">
    <property type="nucleotide sequence ID" value="NZ_CP023315.3"/>
</dbReference>
<dbReference type="InterPro" id="IPR007543">
    <property type="entry name" value="LptD_C"/>
</dbReference>
<dbReference type="Proteomes" id="UP000217311">
    <property type="component" value="Chromosome"/>
</dbReference>
<evidence type="ECO:0000313" key="3">
    <source>
        <dbReference type="EMBL" id="ATC31712.1"/>
    </source>
</evidence>
<dbReference type="PANTHER" id="PTHR30189">
    <property type="entry name" value="LPS-ASSEMBLY PROTEIN"/>
    <property type="match status" value="1"/>
</dbReference>
<name>A0A290MIS7_CAUVI</name>
<keyword evidence="1" id="KW-0998">Cell outer membrane</keyword>
<dbReference type="HAMAP" id="MF_01411">
    <property type="entry name" value="LPS_assembly_LptD"/>
    <property type="match status" value="1"/>
</dbReference>
<feature type="chain" id="PRO_5013408644" description="LPS-assembly protein LptD" evidence="1">
    <location>
        <begin position="44"/>
        <end position="810"/>
    </location>
</feature>
<comment type="caution">
    <text evidence="1">Lacks conserved residue(s) required for the propagation of feature annotation.</text>
</comment>
<dbReference type="Gene3D" id="2.60.450.10">
    <property type="entry name" value="Lipopolysaccharide (LPS) transport protein A like domain"/>
    <property type="match status" value="1"/>
</dbReference>
<comment type="similarity">
    <text evidence="1">Belongs to the LptD family.</text>
</comment>
<evidence type="ECO:0000259" key="2">
    <source>
        <dbReference type="Pfam" id="PF04453"/>
    </source>
</evidence>
<accession>A0A290MIS7</accession>
<feature type="signal peptide" evidence="1">
    <location>
        <begin position="1"/>
        <end position="43"/>
    </location>
</feature>
<sequence length="810" mass="89140" precursor="true">MGESLFPGSSMTETRASVPSACRLLLMSGAGWLALACAGAAHAQQSLATIPATPVVKAAPSDGLGDDGYYLESDLLIRDEKNQIITAEGSVEARYQGRTVRADKVVYDSKTGAITADGNVQLINPDGTAEFADHLELDRDMKAGFARNFAARLEQNMKVAAASAVRRNENIQELNKAIYTPCEVCAENPTPTWSVAADKIVQDKPKQLIYYKNAVIRMWGAPVLYLPLFWHPDPQAKRSSGFLAPKLDFSKGRGVSYNQPYYHVISPSSDVIVAPQINSRVNPFLNVNYRKRFYSGMLEARGGFTYDKEFDIKGDRFGEETFRSYILANGKFDIDQHWKWGFSAERVSDALLFDKYKVNDVYQQRGLFTSDDHRLVSQLYATRQAQRSWFSVSAVSVQGLRVVGINAATNAANAFENSGAFPLIGPLVEARWEPQSPVLGGRLRLQGSGVMLNRSESQYGEAPYFLGAYKGQNGVDSSRASVKADWRASNIIGPGLKVSPFAQARGDAYAIKTYVTPAARALGDDSKETYTRALGVGGVDFSLPFYKPLKSGGSVVLEPLAQVAVGSDSSRVPVVVARDGTKRYLYNEDSATLEFDETNLFQANKSPGFDLYEGGQRLNVGGRATYARPDGRGGSILVGRSFRSEFDPLLPTRTGLQTKSSDWIVVATVTPVRGINAFVRTRLDSETQEIHRIETGVDAFTKRGGGSIRYLKDELDANGNRQENLEARGELKLTSRFSLTAFGQRDMVEGVWRRRDLGVAYQDDCIRIDVIYQQEDRYASTVSGLRLQPDRTIVFRLTLATLGDTGYSSK</sequence>
<organism evidence="3 4">
    <name type="scientific">Caulobacter vibrioides</name>
    <name type="common">Caulobacter crescentus</name>
    <dbReference type="NCBI Taxonomy" id="155892"/>
    <lineage>
        <taxon>Bacteria</taxon>
        <taxon>Pseudomonadati</taxon>
        <taxon>Pseudomonadota</taxon>
        <taxon>Alphaproteobacteria</taxon>
        <taxon>Caulobacterales</taxon>
        <taxon>Caulobacteraceae</taxon>
        <taxon>Caulobacter</taxon>
    </lineage>
</organism>
<evidence type="ECO:0000256" key="1">
    <source>
        <dbReference type="HAMAP-Rule" id="MF_01411"/>
    </source>
</evidence>
<dbReference type="AlphaFoldDB" id="A0A290MIS7"/>